<protein>
    <recommendedName>
        <fullName evidence="7">NACHT domain-containing protein</fullName>
    </recommendedName>
</protein>
<keyword evidence="2" id="KW-0732">Signal</keyword>
<dbReference type="EMBL" id="JAPQKH010000004">
    <property type="protein sequence ID" value="KAJ5101176.1"/>
    <property type="molecule type" value="Genomic_DNA"/>
</dbReference>
<comment type="caution">
    <text evidence="5">The sequence shown here is derived from an EMBL/GenBank/DDBJ whole genome shotgun (WGS) entry which is preliminary data.</text>
</comment>
<feature type="domain" description="Nephrocystin 3-like N-terminal" evidence="3">
    <location>
        <begin position="234"/>
        <end position="400"/>
    </location>
</feature>
<dbReference type="PANTHER" id="PTHR10039">
    <property type="entry name" value="AMELOGENIN"/>
    <property type="match status" value="1"/>
</dbReference>
<keyword evidence="1" id="KW-0677">Repeat</keyword>
<evidence type="ECO:0000256" key="2">
    <source>
        <dbReference type="SAM" id="SignalP"/>
    </source>
</evidence>
<feature type="chain" id="PRO_5040981782" description="NACHT domain-containing protein" evidence="2">
    <location>
        <begin position="21"/>
        <end position="1021"/>
    </location>
</feature>
<dbReference type="OrthoDB" id="443402at2759"/>
<dbReference type="SUPFAM" id="SSF52540">
    <property type="entry name" value="P-loop containing nucleoside triphosphate hydrolases"/>
    <property type="match status" value="1"/>
</dbReference>
<accession>A0A9W9KCW8</accession>
<gene>
    <name evidence="5" type="ORF">N7456_007228</name>
</gene>
<feature type="signal peptide" evidence="2">
    <location>
        <begin position="1"/>
        <end position="20"/>
    </location>
</feature>
<dbReference type="PANTHER" id="PTHR10039:SF5">
    <property type="entry name" value="NACHT DOMAIN-CONTAINING PROTEIN"/>
    <property type="match status" value="1"/>
</dbReference>
<evidence type="ECO:0000256" key="1">
    <source>
        <dbReference type="ARBA" id="ARBA00022737"/>
    </source>
</evidence>
<dbReference type="Pfam" id="PF24883">
    <property type="entry name" value="NPHP3_N"/>
    <property type="match status" value="1"/>
</dbReference>
<evidence type="ECO:0000259" key="3">
    <source>
        <dbReference type="Pfam" id="PF24883"/>
    </source>
</evidence>
<dbReference type="InterPro" id="IPR027417">
    <property type="entry name" value="P-loop_NTPase"/>
</dbReference>
<dbReference type="Proteomes" id="UP001149165">
    <property type="component" value="Unassembled WGS sequence"/>
</dbReference>
<name>A0A9W9KCW8_9EURO</name>
<sequence>MSGLEAFSLACNIMTVITFALDTAKVCRSIRETGSSDKTLQENTGDMERVLNDVHRLLQQQPTAPTKAEMSLRDLAEKCMKYNEEIQKELKYTLPKNATRRAAVGSTVKTIWRRSHIDELKNRLEAQQKIMDTALSSQILDECMKSKALNRATYITLDQQHKDFLANYSKQFQGIFDEFDATKENQAYETLLNSLRYENMNDRKSSIPQRHNNTFEWIFESTAGPGDNFEDAKNHPDLVAWLQKDANALYWVSGKPGSGKSTFMKFIEHDQRTKEALEIWHPQCNIISHFLWKPGTDHQKNLRGLLCSLLHQALINERPIAIHLLAETPTLNHKRVVTDWDVYDLTELLFRVLNSSSCANLVLLDGLDELAEPHEGMKKLFHLLDRLVAVDRVRLCVSSRPEHLFAVKFASNPSIRMQDLTSSDIRNYIADFLKDLKLDPENQMYENIQYEIQYKAEGVFIWVYLVLRDVKIGIEEYAEISSWDDIYERIVKLPPDLMALYKDMWSRLSGSNEKYIKKAARYFQCVRNRTCGSNIALLSLITNDERLEALTAPGESPGADDLIELCEITFKTLLPVSAGLLQVSEDPDKSFINSHNFRSESERQICKWEDMSVDFIHRTAVDFLESAEGQELFARHTLSPEDGLSLRIKADITIRSATRYQNWPLRRTWLAIRVACDGSSIEDHYALSLTHQHALNESRGLVRPPYSISYQNFFLFEASFYGFYQYADHWLDSSEGDHSLASLYALIGSCHRIINAKPSPWSHVYSRYEMIRHRLKIYLKSAKEVLDPPVVRAASDELMLAWRCFLLHEIKWQKLIERYEPTRDVDSDKELMFKEILELFIKAGVMGESPGPRYLIAVHEYGLQIVKDPAGQQSRLGYKCFKLAPQRPGLYGSAIYTEVNDAFLLQLLSSMIPGTSELISSHETSAFMQPILASIDREGVKDRAKFFKLTTDEEGQESLKDWIFGLDFSFCNIFFASKPDSLQVTGLGELLDTVGALEKISYQLPVVNREYDCLHSWLGFV</sequence>
<feature type="domain" description="DUF7791" evidence="4">
    <location>
        <begin position="514"/>
        <end position="641"/>
    </location>
</feature>
<reference evidence="5" key="2">
    <citation type="journal article" date="2023" name="IMA Fungus">
        <title>Comparative genomic study of the Penicillium genus elucidates a diverse pangenome and 15 lateral gene transfer events.</title>
        <authorList>
            <person name="Petersen C."/>
            <person name="Sorensen T."/>
            <person name="Nielsen M.R."/>
            <person name="Sondergaard T.E."/>
            <person name="Sorensen J.L."/>
            <person name="Fitzpatrick D.A."/>
            <person name="Frisvad J.C."/>
            <person name="Nielsen K.L."/>
        </authorList>
    </citation>
    <scope>NUCLEOTIDE SEQUENCE</scope>
    <source>
        <strain evidence="5">IBT 30069</strain>
    </source>
</reference>
<dbReference type="Gene3D" id="3.40.50.300">
    <property type="entry name" value="P-loop containing nucleotide triphosphate hydrolases"/>
    <property type="match status" value="1"/>
</dbReference>
<dbReference type="AlphaFoldDB" id="A0A9W9KCW8"/>
<dbReference type="Pfam" id="PF25053">
    <property type="entry name" value="DUF7791"/>
    <property type="match status" value="1"/>
</dbReference>
<organism evidence="5 6">
    <name type="scientific">Penicillium angulare</name>
    <dbReference type="NCBI Taxonomy" id="116970"/>
    <lineage>
        <taxon>Eukaryota</taxon>
        <taxon>Fungi</taxon>
        <taxon>Dikarya</taxon>
        <taxon>Ascomycota</taxon>
        <taxon>Pezizomycotina</taxon>
        <taxon>Eurotiomycetes</taxon>
        <taxon>Eurotiomycetidae</taxon>
        <taxon>Eurotiales</taxon>
        <taxon>Aspergillaceae</taxon>
        <taxon>Penicillium</taxon>
    </lineage>
</organism>
<reference evidence="5" key="1">
    <citation type="submission" date="2022-11" db="EMBL/GenBank/DDBJ databases">
        <authorList>
            <person name="Petersen C."/>
        </authorList>
    </citation>
    <scope>NUCLEOTIDE SEQUENCE</scope>
    <source>
        <strain evidence="5">IBT 30069</strain>
    </source>
</reference>
<dbReference type="InterPro" id="IPR056693">
    <property type="entry name" value="DUF7791"/>
</dbReference>
<dbReference type="InterPro" id="IPR056884">
    <property type="entry name" value="NPHP3-like_N"/>
</dbReference>
<proteinExistence type="predicted"/>
<evidence type="ECO:0000313" key="5">
    <source>
        <dbReference type="EMBL" id="KAJ5101176.1"/>
    </source>
</evidence>
<keyword evidence="6" id="KW-1185">Reference proteome</keyword>
<evidence type="ECO:0008006" key="7">
    <source>
        <dbReference type="Google" id="ProtNLM"/>
    </source>
</evidence>
<evidence type="ECO:0000313" key="6">
    <source>
        <dbReference type="Proteomes" id="UP001149165"/>
    </source>
</evidence>
<evidence type="ECO:0000259" key="4">
    <source>
        <dbReference type="Pfam" id="PF25053"/>
    </source>
</evidence>